<reference evidence="2 3" key="1">
    <citation type="submission" date="2017-06" db="EMBL/GenBank/DDBJ databases">
        <title>Azoarcus sp. TSNA42 complete genome sequence.</title>
        <authorList>
            <person name="Woo J.-H."/>
            <person name="Kim H.-S."/>
        </authorList>
    </citation>
    <scope>NUCLEOTIDE SEQUENCE [LARGE SCALE GENOMIC DNA]</scope>
    <source>
        <strain evidence="2 3">TSNA42</strain>
    </source>
</reference>
<dbReference type="AlphaFoldDB" id="A0A2U8GZS5"/>
<protein>
    <recommendedName>
        <fullName evidence="1">Phasin domain-containing protein</fullName>
    </recommendedName>
</protein>
<gene>
    <name evidence="2" type="ORF">CEW87_06060</name>
</gene>
<dbReference type="RefSeq" id="WP_108971888.1">
    <property type="nucleotide sequence ID" value="NZ_CP022188.1"/>
</dbReference>
<dbReference type="NCBIfam" id="TIGR01841">
    <property type="entry name" value="phasin"/>
    <property type="match status" value="1"/>
</dbReference>
<dbReference type="Proteomes" id="UP000244902">
    <property type="component" value="Chromosome"/>
</dbReference>
<evidence type="ECO:0000259" key="1">
    <source>
        <dbReference type="Pfam" id="PF09361"/>
    </source>
</evidence>
<dbReference type="Pfam" id="PF09361">
    <property type="entry name" value="Phasin_2"/>
    <property type="match status" value="1"/>
</dbReference>
<dbReference type="InterPro" id="IPR018968">
    <property type="entry name" value="Phasin"/>
</dbReference>
<accession>A0A2U8GZS5</accession>
<feature type="domain" description="Phasin" evidence="1">
    <location>
        <begin position="10"/>
        <end position="105"/>
    </location>
</feature>
<dbReference type="InterPro" id="IPR010127">
    <property type="entry name" value="Phasin_subfam-1"/>
</dbReference>
<proteinExistence type="predicted"/>
<sequence length="162" mass="17403">MIKITSEQSKALKTSTEAFATLSEVTLSSLERLSALNLATAKTAFQDGIAASKSFTEIKDMNEMQNLAGPFGAKATEQVMEYFRGVTQITADMQQEISKVVTQQMALLGETTPSTNPMLEMFTKLAEQATELTSANLKTITDSIQESTEVAAAPAPKAKKTA</sequence>
<evidence type="ECO:0000313" key="3">
    <source>
        <dbReference type="Proteomes" id="UP000244902"/>
    </source>
</evidence>
<organism evidence="2 3">
    <name type="scientific">Parazoarcus communis</name>
    <dbReference type="NCBI Taxonomy" id="41977"/>
    <lineage>
        <taxon>Bacteria</taxon>
        <taxon>Pseudomonadati</taxon>
        <taxon>Pseudomonadota</taxon>
        <taxon>Betaproteobacteria</taxon>
        <taxon>Rhodocyclales</taxon>
        <taxon>Zoogloeaceae</taxon>
        <taxon>Parazoarcus</taxon>
    </lineage>
</organism>
<evidence type="ECO:0000313" key="2">
    <source>
        <dbReference type="EMBL" id="AWI78964.1"/>
    </source>
</evidence>
<dbReference type="EMBL" id="CP022188">
    <property type="protein sequence ID" value="AWI78964.1"/>
    <property type="molecule type" value="Genomic_DNA"/>
</dbReference>
<name>A0A2U8GZS5_9RHOO</name>